<dbReference type="Gene3D" id="3.40.50.410">
    <property type="entry name" value="von Willebrand factor, type A domain"/>
    <property type="match status" value="1"/>
</dbReference>
<evidence type="ECO:0000256" key="2">
    <source>
        <dbReference type="ARBA" id="ARBA00022692"/>
    </source>
</evidence>
<keyword evidence="1" id="KW-1003">Cell membrane</keyword>
<dbReference type="PROSITE" id="PS50234">
    <property type="entry name" value="VWFA"/>
    <property type="match status" value="1"/>
</dbReference>
<feature type="transmembrane region" description="Helical" evidence="5">
    <location>
        <begin position="50"/>
        <end position="69"/>
    </location>
</feature>
<evidence type="ECO:0000313" key="8">
    <source>
        <dbReference type="Proteomes" id="UP000178602"/>
    </source>
</evidence>
<evidence type="ECO:0000256" key="5">
    <source>
        <dbReference type="SAM" id="Phobius"/>
    </source>
</evidence>
<keyword evidence="3 5" id="KW-1133">Transmembrane helix</keyword>
<dbReference type="PANTHER" id="PTHR22550:SF5">
    <property type="entry name" value="LEUCINE ZIPPER PROTEIN 4"/>
    <property type="match status" value="1"/>
</dbReference>
<protein>
    <recommendedName>
        <fullName evidence="6">VWFA domain-containing protein</fullName>
    </recommendedName>
</protein>
<evidence type="ECO:0000256" key="4">
    <source>
        <dbReference type="ARBA" id="ARBA00023136"/>
    </source>
</evidence>
<gene>
    <name evidence="7" type="ORF">A3K49_06910</name>
</gene>
<evidence type="ECO:0000313" key="7">
    <source>
        <dbReference type="EMBL" id="OGC28669.1"/>
    </source>
</evidence>
<dbReference type="InterPro" id="IPR036465">
    <property type="entry name" value="vWFA_dom_sf"/>
</dbReference>
<comment type="caution">
    <text evidence="7">The sequence shown here is derived from an EMBL/GenBank/DDBJ whole genome shotgun (WGS) entry which is preliminary data.</text>
</comment>
<feature type="transmembrane region" description="Helical" evidence="5">
    <location>
        <begin position="299"/>
        <end position="318"/>
    </location>
</feature>
<organism evidence="7 8">
    <name type="scientific">candidate division WOR-1 bacterium RIFOXYC12_FULL_54_18</name>
    <dbReference type="NCBI Taxonomy" id="1802584"/>
    <lineage>
        <taxon>Bacteria</taxon>
        <taxon>Bacillati</taxon>
        <taxon>Saganbacteria</taxon>
    </lineage>
</organism>
<dbReference type="CDD" id="cd01467">
    <property type="entry name" value="vWA_BatA_type"/>
    <property type="match status" value="1"/>
</dbReference>
<reference evidence="7 8" key="1">
    <citation type="journal article" date="2016" name="Nat. Commun.">
        <title>Thousands of microbial genomes shed light on interconnected biogeochemical processes in an aquifer system.</title>
        <authorList>
            <person name="Anantharaman K."/>
            <person name="Brown C.T."/>
            <person name="Hug L.A."/>
            <person name="Sharon I."/>
            <person name="Castelle C.J."/>
            <person name="Probst A.J."/>
            <person name="Thomas B.C."/>
            <person name="Singh A."/>
            <person name="Wilkins M.J."/>
            <person name="Karaoz U."/>
            <person name="Brodie E.L."/>
            <person name="Williams K.H."/>
            <person name="Hubbard S.S."/>
            <person name="Banfield J.F."/>
        </authorList>
    </citation>
    <scope>NUCLEOTIDE SEQUENCE [LARGE SCALE GENOMIC DNA]</scope>
</reference>
<name>A0A1F4T840_UNCSA</name>
<dbReference type="InterPro" id="IPR050768">
    <property type="entry name" value="UPF0353/GerABKA_families"/>
</dbReference>
<dbReference type="SMART" id="SM00327">
    <property type="entry name" value="VWA"/>
    <property type="match status" value="1"/>
</dbReference>
<proteinExistence type="predicted"/>
<dbReference type="PANTHER" id="PTHR22550">
    <property type="entry name" value="SPORE GERMINATION PROTEIN"/>
    <property type="match status" value="1"/>
</dbReference>
<evidence type="ECO:0000256" key="3">
    <source>
        <dbReference type="ARBA" id="ARBA00022989"/>
    </source>
</evidence>
<dbReference type="InterPro" id="IPR033881">
    <property type="entry name" value="vWA_BatA_type"/>
</dbReference>
<dbReference type="Pfam" id="PF07584">
    <property type="entry name" value="BatA"/>
    <property type="match status" value="1"/>
</dbReference>
<dbReference type="SUPFAM" id="SSF53300">
    <property type="entry name" value="vWA-like"/>
    <property type="match status" value="1"/>
</dbReference>
<feature type="domain" description="VWFA" evidence="6">
    <location>
        <begin position="86"/>
        <end position="285"/>
    </location>
</feature>
<evidence type="ECO:0000259" key="6">
    <source>
        <dbReference type="PROSITE" id="PS50234"/>
    </source>
</evidence>
<dbReference type="Proteomes" id="UP000178602">
    <property type="component" value="Unassembled WGS sequence"/>
</dbReference>
<dbReference type="InterPro" id="IPR002035">
    <property type="entry name" value="VWF_A"/>
</dbReference>
<dbReference type="Pfam" id="PF00092">
    <property type="entry name" value="VWA"/>
    <property type="match status" value="1"/>
</dbReference>
<keyword evidence="4 5" id="KW-0472">Membrane</keyword>
<accession>A0A1F4T840</accession>
<sequence>MRLANAFWLLLIPALPYLYYLKRKGKPAALPHPDLAWRLAERGSRTSFKMALPLILRMAALILLIAALARPQLGFKLDSANRFGIDIMVALDVSSSMTAEDFVPNRITVAKNDLADFIRSRRDDRIGLIVFGAQSYLQSPLTNDHRTLLSFLDDVRVGMAEDGTAIGMALGNAVKRLKDSRARSKVILLLTDGDNNAGAIDPETAAKLAATYGIKIYAIGIGDPRGAPIPLIDQFGNKTYAYNPDGTPFLTKMNVDGLKKLAALTEGGYFIASDGGKLREIFQRIDQMEKTRFDAKDKYVFDELFGFFAFPAFLLLFLERLLVKFWVRPLP</sequence>
<dbReference type="InterPro" id="IPR024163">
    <property type="entry name" value="Aerotolerance_reg_N"/>
</dbReference>
<dbReference type="EMBL" id="MEUG01000001">
    <property type="protein sequence ID" value="OGC28669.1"/>
    <property type="molecule type" value="Genomic_DNA"/>
</dbReference>
<keyword evidence="2 5" id="KW-0812">Transmembrane</keyword>
<evidence type="ECO:0000256" key="1">
    <source>
        <dbReference type="ARBA" id="ARBA00022475"/>
    </source>
</evidence>
<dbReference type="AlphaFoldDB" id="A0A1F4T840"/>